<evidence type="ECO:0000313" key="4">
    <source>
        <dbReference type="Proteomes" id="UP000593571"/>
    </source>
</evidence>
<evidence type="ECO:0000313" key="3">
    <source>
        <dbReference type="EMBL" id="KAF6485303.1"/>
    </source>
</evidence>
<dbReference type="Proteomes" id="UP000593571">
    <property type="component" value="Unassembled WGS sequence"/>
</dbReference>
<keyword evidence="4" id="KW-1185">Reference proteome</keyword>
<protein>
    <submittedName>
        <fullName evidence="3">Uncharacterized protein</fullName>
    </submittedName>
</protein>
<evidence type="ECO:0000256" key="2">
    <source>
        <dbReference type="SAM" id="SignalP"/>
    </source>
</evidence>
<feature type="chain" id="PRO_5029553675" evidence="2">
    <location>
        <begin position="17"/>
        <end position="214"/>
    </location>
</feature>
<evidence type="ECO:0000256" key="1">
    <source>
        <dbReference type="SAM" id="MobiDB-lite"/>
    </source>
</evidence>
<gene>
    <name evidence="3" type="ORF">HJG63_010544</name>
</gene>
<sequence length="214" mass="24048">MESFSLVWTFWGRVWLLLVFDGTERPRETRFFWPMALVGPGGPHLSDMQNLRTSPTFRPLLSCCPEDHLKEQERRNVLPEIYLWLGSWVCEGKKYEGEAHPRFGTESRGRKASCLSAASTRGRPSDEQSDRWSVPSGTPRTVVARCMCCRLKQMQLSRTNGSGPGLPLGAGDAELNQTRCLPQGAQCSRGGRQQPQMYIVFPTLKDLSLEEVSG</sequence>
<comment type="caution">
    <text evidence="3">The sequence shown here is derived from an EMBL/GenBank/DDBJ whole genome shotgun (WGS) entry which is preliminary data.</text>
</comment>
<proteinExistence type="predicted"/>
<name>A0A7J8IL13_ROUAE</name>
<feature type="signal peptide" evidence="2">
    <location>
        <begin position="1"/>
        <end position="16"/>
    </location>
</feature>
<accession>A0A7J8IL13</accession>
<reference evidence="3 4" key="1">
    <citation type="journal article" date="2020" name="Nature">
        <title>Six reference-quality genomes reveal evolution of bat adaptations.</title>
        <authorList>
            <person name="Jebb D."/>
            <person name="Huang Z."/>
            <person name="Pippel M."/>
            <person name="Hughes G.M."/>
            <person name="Lavrichenko K."/>
            <person name="Devanna P."/>
            <person name="Winkler S."/>
            <person name="Jermiin L.S."/>
            <person name="Skirmuntt E.C."/>
            <person name="Katzourakis A."/>
            <person name="Burkitt-Gray L."/>
            <person name="Ray D.A."/>
            <person name="Sullivan K.A.M."/>
            <person name="Roscito J.G."/>
            <person name="Kirilenko B.M."/>
            <person name="Davalos L.M."/>
            <person name="Corthals A.P."/>
            <person name="Power M.L."/>
            <person name="Jones G."/>
            <person name="Ransome R.D."/>
            <person name="Dechmann D.K.N."/>
            <person name="Locatelli A.G."/>
            <person name="Puechmaille S.J."/>
            <person name="Fedrigo O."/>
            <person name="Jarvis E.D."/>
            <person name="Hiller M."/>
            <person name="Vernes S.C."/>
            <person name="Myers E.W."/>
            <person name="Teeling E.C."/>
        </authorList>
    </citation>
    <scope>NUCLEOTIDE SEQUENCE [LARGE SCALE GENOMIC DNA]</scope>
    <source>
        <strain evidence="3">MRouAeg1</strain>
        <tissue evidence="3">Muscle</tissue>
    </source>
</reference>
<dbReference type="AlphaFoldDB" id="A0A7J8IL13"/>
<keyword evidence="2" id="KW-0732">Signal</keyword>
<organism evidence="3 4">
    <name type="scientific">Rousettus aegyptiacus</name>
    <name type="common">Egyptian fruit bat</name>
    <name type="synonym">Pteropus aegyptiacus</name>
    <dbReference type="NCBI Taxonomy" id="9407"/>
    <lineage>
        <taxon>Eukaryota</taxon>
        <taxon>Metazoa</taxon>
        <taxon>Chordata</taxon>
        <taxon>Craniata</taxon>
        <taxon>Vertebrata</taxon>
        <taxon>Euteleostomi</taxon>
        <taxon>Mammalia</taxon>
        <taxon>Eutheria</taxon>
        <taxon>Laurasiatheria</taxon>
        <taxon>Chiroptera</taxon>
        <taxon>Yinpterochiroptera</taxon>
        <taxon>Pteropodoidea</taxon>
        <taxon>Pteropodidae</taxon>
        <taxon>Rousettinae</taxon>
        <taxon>Rousettus</taxon>
    </lineage>
</organism>
<feature type="region of interest" description="Disordered" evidence="1">
    <location>
        <begin position="114"/>
        <end position="136"/>
    </location>
</feature>
<dbReference type="EMBL" id="JACASE010000003">
    <property type="protein sequence ID" value="KAF6485303.1"/>
    <property type="molecule type" value="Genomic_DNA"/>
</dbReference>